<reference evidence="9 10" key="1">
    <citation type="submission" date="2017-01" db="EMBL/GenBank/DDBJ databases">
        <title>Draft genome sequence of Diplodia seriata F98.1, a fungal species involved in grapevine trunk diseases.</title>
        <authorList>
            <person name="Robert-Siegwald G."/>
            <person name="Vallet J."/>
            <person name="Abou-Mansour E."/>
            <person name="Xu J."/>
            <person name="Rey P."/>
            <person name="Bertsch C."/>
            <person name="Rego C."/>
            <person name="Larignon P."/>
            <person name="Fontaine F."/>
            <person name="Lebrun M.-H."/>
        </authorList>
    </citation>
    <scope>NUCLEOTIDE SEQUENCE [LARGE SCALE GENOMIC DNA]</scope>
    <source>
        <strain evidence="9 10">F98.1</strain>
    </source>
</reference>
<dbReference type="OrthoDB" id="6692864at2759"/>
<dbReference type="GO" id="GO:0016705">
    <property type="term" value="F:oxidoreductase activity, acting on paired donors, with incorporation or reduction of molecular oxygen"/>
    <property type="evidence" value="ECO:0007669"/>
    <property type="project" value="InterPro"/>
</dbReference>
<dbReference type="PRINTS" id="PR00385">
    <property type="entry name" value="P450"/>
</dbReference>
<dbReference type="GO" id="GO:0004497">
    <property type="term" value="F:monooxygenase activity"/>
    <property type="evidence" value="ECO:0007669"/>
    <property type="project" value="UniProtKB-KW"/>
</dbReference>
<protein>
    <submittedName>
        <fullName evidence="9">Cytochrome P450 67</fullName>
    </submittedName>
</protein>
<gene>
    <name evidence="9" type="ORF">BK809_0008066</name>
</gene>
<accession>A0A1S8BKA7</accession>
<evidence type="ECO:0000256" key="5">
    <source>
        <dbReference type="ARBA" id="ARBA00023004"/>
    </source>
</evidence>
<organism evidence="9 10">
    <name type="scientific">Diplodia seriata</name>
    <dbReference type="NCBI Taxonomy" id="420778"/>
    <lineage>
        <taxon>Eukaryota</taxon>
        <taxon>Fungi</taxon>
        <taxon>Dikarya</taxon>
        <taxon>Ascomycota</taxon>
        <taxon>Pezizomycotina</taxon>
        <taxon>Dothideomycetes</taxon>
        <taxon>Dothideomycetes incertae sedis</taxon>
        <taxon>Botryosphaeriales</taxon>
        <taxon>Botryosphaeriaceae</taxon>
        <taxon>Diplodia</taxon>
    </lineage>
</organism>
<keyword evidence="5" id="KW-0408">Iron</keyword>
<comment type="cofactor">
    <cofactor evidence="1">
        <name>heme</name>
        <dbReference type="ChEBI" id="CHEBI:30413"/>
    </cofactor>
</comment>
<feature type="transmembrane region" description="Helical" evidence="8">
    <location>
        <begin position="38"/>
        <end position="56"/>
    </location>
</feature>
<evidence type="ECO:0000256" key="2">
    <source>
        <dbReference type="ARBA" id="ARBA00010617"/>
    </source>
</evidence>
<dbReference type="SUPFAM" id="SSF48264">
    <property type="entry name" value="Cytochrome P450"/>
    <property type="match status" value="1"/>
</dbReference>
<feature type="compositionally biased region" description="Polar residues" evidence="7">
    <location>
        <begin position="358"/>
        <end position="376"/>
    </location>
</feature>
<evidence type="ECO:0000256" key="7">
    <source>
        <dbReference type="SAM" id="MobiDB-lite"/>
    </source>
</evidence>
<keyword evidence="4" id="KW-0560">Oxidoreductase</keyword>
<name>A0A1S8BKA7_9PEZI</name>
<dbReference type="PANTHER" id="PTHR24305:SF187">
    <property type="entry name" value="P450, PUTATIVE (EUROFUNG)-RELATED"/>
    <property type="match status" value="1"/>
</dbReference>
<dbReference type="GO" id="GO:0020037">
    <property type="term" value="F:heme binding"/>
    <property type="evidence" value="ECO:0007669"/>
    <property type="project" value="InterPro"/>
</dbReference>
<dbReference type="InterPro" id="IPR036396">
    <property type="entry name" value="Cyt_P450_sf"/>
</dbReference>
<evidence type="ECO:0000313" key="10">
    <source>
        <dbReference type="Proteomes" id="UP000190776"/>
    </source>
</evidence>
<dbReference type="InterPro" id="IPR001128">
    <property type="entry name" value="Cyt_P450"/>
</dbReference>
<feature type="region of interest" description="Disordered" evidence="7">
    <location>
        <begin position="347"/>
        <end position="376"/>
    </location>
</feature>
<comment type="caution">
    <text evidence="9">The sequence shown here is derived from an EMBL/GenBank/DDBJ whole genome shotgun (WGS) entry which is preliminary data.</text>
</comment>
<keyword evidence="8" id="KW-1133">Transmembrane helix</keyword>
<evidence type="ECO:0000256" key="6">
    <source>
        <dbReference type="ARBA" id="ARBA00023033"/>
    </source>
</evidence>
<dbReference type="Proteomes" id="UP000190776">
    <property type="component" value="Unassembled WGS sequence"/>
</dbReference>
<keyword evidence="6" id="KW-0503">Monooxygenase</keyword>
<sequence>MSSPVEAPLALSLPLASAVLGSAFYLSVFNLRLDDYGWRLLGLWNLTLSLLFLWLIRSYDFLTTTRLVLTFAATFLFGFFGSTAVYRLFFSPLRKFKGPWQGVLTSFYRLHAAVKSDARMFRKIDSLHKQYGDYVRIGARELSILNPSAIPLLYGAKAQCRRGTWYHYSPEAEEDRQVLLITDPALHSWRRRILDRGFSSKGKIDALCQDGAHIGLMLFDIRTLSNVFPALADYEPRVQEVIDDLVQAFEARAGTTINLTDWISFFAFDVMGRVAYNQEFGMVKGGKGTVTIEGKATSVEALRATMKMYGIFGPVPWFFKMISQIGLIGEMAIFFQWCHDTMRLKQKVREKPTHPHTRSSSPVQHPNTQNQNFNPATDTPTDISSWIIKSQSDAAAADTTTKGRRQTQRSIENDSILLILAGSDTAASAITNALFYLSQSAPTLATLRAQLASLPDLSLRSLATVRLLDHVINETLRLKPPAIEGLVRETPAAGITLPDDDGTATFIPGGTVVSVPPWTLHRDARRWGDDGDAFRPERFEGVDLTGSETTPFIPFTRGAHACPGKQLAYMEMRGVVANVVMRFDLRLAQGQSAEAFDEGCQDSFTLANPPLMVELRRRGEEGAV</sequence>
<feature type="transmembrane region" description="Helical" evidence="8">
    <location>
        <begin position="68"/>
        <end position="89"/>
    </location>
</feature>
<dbReference type="EMBL" id="MSZU01000076">
    <property type="protein sequence ID" value="OMP87972.1"/>
    <property type="molecule type" value="Genomic_DNA"/>
</dbReference>
<keyword evidence="8" id="KW-0472">Membrane</keyword>
<dbReference type="AlphaFoldDB" id="A0A1S8BKA7"/>
<evidence type="ECO:0000256" key="1">
    <source>
        <dbReference type="ARBA" id="ARBA00001971"/>
    </source>
</evidence>
<dbReference type="Pfam" id="PF00067">
    <property type="entry name" value="p450"/>
    <property type="match status" value="1"/>
</dbReference>
<evidence type="ECO:0000256" key="3">
    <source>
        <dbReference type="ARBA" id="ARBA00022723"/>
    </source>
</evidence>
<evidence type="ECO:0000256" key="8">
    <source>
        <dbReference type="SAM" id="Phobius"/>
    </source>
</evidence>
<dbReference type="GO" id="GO:0005506">
    <property type="term" value="F:iron ion binding"/>
    <property type="evidence" value="ECO:0007669"/>
    <property type="project" value="InterPro"/>
</dbReference>
<dbReference type="InterPro" id="IPR050121">
    <property type="entry name" value="Cytochrome_P450_monoxygenase"/>
</dbReference>
<proteinExistence type="inferred from homology"/>
<keyword evidence="3" id="KW-0479">Metal-binding</keyword>
<comment type="similarity">
    <text evidence="2">Belongs to the cytochrome P450 family.</text>
</comment>
<dbReference type="STRING" id="420778.A0A1S8BKA7"/>
<dbReference type="Gene3D" id="1.10.630.10">
    <property type="entry name" value="Cytochrome P450"/>
    <property type="match status" value="1"/>
</dbReference>
<evidence type="ECO:0000313" key="9">
    <source>
        <dbReference type="EMBL" id="OMP87972.1"/>
    </source>
</evidence>
<feature type="transmembrane region" description="Helical" evidence="8">
    <location>
        <begin position="12"/>
        <end position="31"/>
    </location>
</feature>
<keyword evidence="8" id="KW-0812">Transmembrane</keyword>
<evidence type="ECO:0000256" key="4">
    <source>
        <dbReference type="ARBA" id="ARBA00023002"/>
    </source>
</evidence>
<dbReference type="PANTHER" id="PTHR24305">
    <property type="entry name" value="CYTOCHROME P450"/>
    <property type="match status" value="1"/>
</dbReference>